<keyword evidence="1" id="KW-0677">Repeat</keyword>
<evidence type="ECO:0000313" key="5">
    <source>
        <dbReference type="EMBL" id="KAL1588717.1"/>
    </source>
</evidence>
<keyword evidence="2 3" id="KW-0040">ANK repeat</keyword>
<dbReference type="SUPFAM" id="SSF48403">
    <property type="entry name" value="Ankyrin repeat"/>
    <property type="match status" value="2"/>
</dbReference>
<feature type="repeat" description="ANK" evidence="3">
    <location>
        <begin position="569"/>
        <end position="601"/>
    </location>
</feature>
<dbReference type="PROSITE" id="PS50088">
    <property type="entry name" value="ANK_REPEAT"/>
    <property type="match status" value="4"/>
</dbReference>
<evidence type="ECO:0000256" key="4">
    <source>
        <dbReference type="SAM" id="MobiDB-lite"/>
    </source>
</evidence>
<comment type="caution">
    <text evidence="5">The sequence shown here is derived from an EMBL/GenBank/DDBJ whole genome shotgun (WGS) entry which is preliminary data.</text>
</comment>
<evidence type="ECO:0000256" key="1">
    <source>
        <dbReference type="ARBA" id="ARBA00022737"/>
    </source>
</evidence>
<feature type="region of interest" description="Disordered" evidence="4">
    <location>
        <begin position="1202"/>
        <end position="1222"/>
    </location>
</feature>
<evidence type="ECO:0000313" key="6">
    <source>
        <dbReference type="Proteomes" id="UP000803884"/>
    </source>
</evidence>
<accession>A0AB34KUU6</accession>
<sequence>MDAATILPQLPVDHAQFIEYVADNQDTPMSNLLQPFQHYEAELRKVFAQQPEHAAASGTSVVPVFAGHENKVKIRARNLEAESEKEKDSYIMPLLPNERKPDGAPAIAQSLQEFKTNFNIFSESSLVDLDWSNVVVAGSAVVTSLLSIPKPHAGSKRNLRRYFHEIVAPASDVDIFLYDLTEAQAIEKIKQIEKNVRDALLVETTTIRTKNTITIASQYPVRHVQIVLRIYKSVAEILTGFDVDCSCAAFDGNQVWASPRALAAYMTQTNTIDLSRRSPSYENRLSKYRHRGFEVKFPGLDRSRIDPTIYERSFFRTEGLARLLILEKLPKSSEREAYIDQRRQERGRPAADRSRMRRRFIRGNIKNKWEDEVAEWDDVDEASSNYHTCSIPYGPKFHARKIEKILFTKDMLLNAEWNKPKDREVNLHRHPAFFGSVEDVIGDCCGDCPAAVTVEEEEVAEQESKSFISGPIGFIEDDPGRQAIGSFNPLSPEQYTDMAYVGNTQMLCQAIVDGDLEYVRQWLEQEGNDPNTRDHTGRCPLHLAVSCSTLSIVQALIEKGARIVARLVDGKTALHIACIRGDVQMASALLRKSEENEEKAADQLEARRKLRSAARSADGQTQASVEESTFDMVDEMDTDTNVDATTEGSIINIQNLKVDTNEKADETDDSPDVYDVNVLAWDTPTSPLHLAVLHGHAELVKCLVQDFGADVLLPVVPTGLYHRDTIPAILTLSLALKLTPQKASEVTRLLFELGASSAQADMTHVTALQSCIAYEPALLNTYFASDPTGVSRAIKNVSASGNSWRVAISAPLLTAIDTRDTETALRLLRAGAKAHVPFEAYLKAVDTHVDKAHFEERVQQPVISAVHAEMPVLTRALVEEFGIDCNTLTPEGYKAAHGVSWYSRWDTRSLLDLVKEKIQSLSSWKPDNGTTYLPPPVLEDSVYLSKYEAGSYQYHFAASRVQWAREKRRFGQNSYNHEANPEVGAGEKKEAISAMIDEFRKLEAFLEARSAKTLRELHPNVEVDDSRNNRYGHDRNAEERPFEVKFDFHISIPDEEVRERYIRLFEAAWAGDTKTVNELTLTSWQDAVGETRPPLQIAVMDKSLDSPFTLAVFRGHLELATAIVKIAQAQYTPPDAPKQRQYHIASDTESDDMDVDEEEDGTGVALSSEIIHDQATIEDIGNVSLLVKSPVDPATMLSWKCPNDIKDREKTAPSEGKRESSPGDLIELSLARNDLSLLNYILALRKEYPVKSKAKAANEPEDSVRHAVSKSTLSRAFQWSHSHVLAEFLQHTGAGIPLDELAHMSGVEDVAEKPRYYQGLNVRGKKRKAWADAGRYGHRYDGPELQTPPLLLAAKHGSLESVEWLLSDAPLRCYKQFASDHQDDKRIQALSRSEGGFDRAVKTFLSDRSHLAIHCCIIGEQTANSLKILKYLVDAMPDALEAKSSDGFTPLLIAFRLHRIDAAKILIDAGADQTARDKQGLNLLHQILWKAPADEGVAQVRALFDIVDKRLLPEMWTQRCSAHPGALTPLALWVSFGIVKGRQNCEMLRLILEYSEGSELGMFNGEGNTPLHVLVRMGVSSRDPDAPWFPDLAGIMLEYRPDLVNRENAMGRTPLEMVEDARIAYACSKPLATAFEQHATFRFKLGLFAQEYPSITDAPAQAFVQGGRDASSHGRYDHAHYLLEVFTELFDDTMARLTAAGNDKRRLVSLNEASEVARRLADVQRKQIETVVDDEDMDPVVQKTIQDEVQLWMTSGIIG</sequence>
<organism evidence="5 6">
    <name type="scientific">Cladosporium halotolerans</name>
    <dbReference type="NCBI Taxonomy" id="1052096"/>
    <lineage>
        <taxon>Eukaryota</taxon>
        <taxon>Fungi</taxon>
        <taxon>Dikarya</taxon>
        <taxon>Ascomycota</taxon>
        <taxon>Pezizomycotina</taxon>
        <taxon>Dothideomycetes</taxon>
        <taxon>Dothideomycetidae</taxon>
        <taxon>Cladosporiales</taxon>
        <taxon>Cladosporiaceae</taxon>
        <taxon>Cladosporium</taxon>
    </lineage>
</organism>
<dbReference type="Gene3D" id="1.25.40.20">
    <property type="entry name" value="Ankyrin repeat-containing domain"/>
    <property type="match status" value="3"/>
</dbReference>
<name>A0AB34KUU6_9PEZI</name>
<feature type="region of interest" description="Disordered" evidence="4">
    <location>
        <begin position="1134"/>
        <end position="1158"/>
    </location>
</feature>
<keyword evidence="6" id="KW-1185">Reference proteome</keyword>
<evidence type="ECO:0000256" key="2">
    <source>
        <dbReference type="ARBA" id="ARBA00023043"/>
    </source>
</evidence>
<feature type="repeat" description="ANK" evidence="3">
    <location>
        <begin position="536"/>
        <end position="563"/>
    </location>
</feature>
<dbReference type="Proteomes" id="UP000803884">
    <property type="component" value="Unassembled WGS sequence"/>
</dbReference>
<gene>
    <name evidence="5" type="ORF">WHR41_02655</name>
</gene>
<feature type="compositionally biased region" description="Basic and acidic residues" evidence="4">
    <location>
        <begin position="1203"/>
        <end position="1221"/>
    </location>
</feature>
<dbReference type="PANTHER" id="PTHR24198:SF165">
    <property type="entry name" value="ANKYRIN REPEAT-CONTAINING PROTEIN-RELATED"/>
    <property type="match status" value="1"/>
</dbReference>
<protein>
    <recommendedName>
        <fullName evidence="7">Ankyrin repeat protein</fullName>
    </recommendedName>
</protein>
<feature type="repeat" description="ANK" evidence="3">
    <location>
        <begin position="683"/>
        <end position="705"/>
    </location>
</feature>
<dbReference type="InterPro" id="IPR002110">
    <property type="entry name" value="Ankyrin_rpt"/>
</dbReference>
<dbReference type="PROSITE" id="PS50297">
    <property type="entry name" value="ANK_REP_REGION"/>
    <property type="match status" value="4"/>
</dbReference>
<dbReference type="Pfam" id="PF12796">
    <property type="entry name" value="Ank_2"/>
    <property type="match status" value="2"/>
</dbReference>
<dbReference type="InterPro" id="IPR036770">
    <property type="entry name" value="Ankyrin_rpt-contain_sf"/>
</dbReference>
<feature type="repeat" description="ANK" evidence="3">
    <location>
        <begin position="1446"/>
        <end position="1478"/>
    </location>
</feature>
<dbReference type="SMART" id="SM00248">
    <property type="entry name" value="ANK"/>
    <property type="match status" value="9"/>
</dbReference>
<dbReference type="RefSeq" id="XP_069231822.1">
    <property type="nucleotide sequence ID" value="XM_069371261.1"/>
</dbReference>
<dbReference type="PANTHER" id="PTHR24198">
    <property type="entry name" value="ANKYRIN REPEAT AND PROTEIN KINASE DOMAIN-CONTAINING PROTEIN"/>
    <property type="match status" value="1"/>
</dbReference>
<dbReference type="GeneID" id="96004099"/>
<evidence type="ECO:0008006" key="7">
    <source>
        <dbReference type="Google" id="ProtNLM"/>
    </source>
</evidence>
<evidence type="ECO:0000256" key="3">
    <source>
        <dbReference type="PROSITE-ProRule" id="PRU00023"/>
    </source>
</evidence>
<dbReference type="Pfam" id="PF00023">
    <property type="entry name" value="Ank"/>
    <property type="match status" value="1"/>
</dbReference>
<dbReference type="EMBL" id="JAAQHG020000006">
    <property type="protein sequence ID" value="KAL1588717.1"/>
    <property type="molecule type" value="Genomic_DNA"/>
</dbReference>
<proteinExistence type="predicted"/>
<reference evidence="5 6" key="1">
    <citation type="journal article" date="2020" name="Microbiol. Resour. Announc.">
        <title>Draft Genome Sequence of a Cladosporium Species Isolated from the Mesophotic Ascidian Didemnum maculosum.</title>
        <authorList>
            <person name="Gioti A."/>
            <person name="Siaperas R."/>
            <person name="Nikolaivits E."/>
            <person name="Le Goff G."/>
            <person name="Ouazzani J."/>
            <person name="Kotoulas G."/>
            <person name="Topakas E."/>
        </authorList>
    </citation>
    <scope>NUCLEOTIDE SEQUENCE [LARGE SCALE GENOMIC DNA]</scope>
    <source>
        <strain evidence="5 6">TM138-S3</strain>
    </source>
</reference>
<feature type="compositionally biased region" description="Acidic residues" evidence="4">
    <location>
        <begin position="1148"/>
        <end position="1158"/>
    </location>
</feature>